<evidence type="ECO:0000313" key="1">
    <source>
        <dbReference type="EMBL" id="SFV25178.1"/>
    </source>
</evidence>
<accession>A0A1I7MTD3</accession>
<gene>
    <name evidence="1" type="ORF">SAMN04487966_1244</name>
</gene>
<reference evidence="1 2" key="1">
    <citation type="submission" date="2016-10" db="EMBL/GenBank/DDBJ databases">
        <authorList>
            <person name="de Groot N.N."/>
        </authorList>
    </citation>
    <scope>NUCLEOTIDE SEQUENCE [LARGE SCALE GENOMIC DNA]</scope>
    <source>
        <strain evidence="1 2">CGMCC 1.7054</strain>
    </source>
</reference>
<dbReference type="STRING" id="574650.SAMN04487966_1244"/>
<dbReference type="RefSeq" id="WP_281247592.1">
    <property type="nucleotide sequence ID" value="NZ_FPCG01000024.1"/>
</dbReference>
<dbReference type="EMBL" id="FPCG01000024">
    <property type="protein sequence ID" value="SFV25178.1"/>
    <property type="molecule type" value="Genomic_DNA"/>
</dbReference>
<dbReference type="AlphaFoldDB" id="A0A1I7MTD3"/>
<proteinExistence type="predicted"/>
<name>A0A1I7MTD3_9MICC</name>
<sequence length="43" mass="4480">MTGAILTGALESGAVRAEDVVATTRSAASAARRDVEMGREFVR</sequence>
<organism evidence="1 2">
    <name type="scientific">Micrococcus terreus</name>
    <dbReference type="NCBI Taxonomy" id="574650"/>
    <lineage>
        <taxon>Bacteria</taxon>
        <taxon>Bacillati</taxon>
        <taxon>Actinomycetota</taxon>
        <taxon>Actinomycetes</taxon>
        <taxon>Micrococcales</taxon>
        <taxon>Micrococcaceae</taxon>
        <taxon>Micrococcus</taxon>
    </lineage>
</organism>
<evidence type="ECO:0000313" key="2">
    <source>
        <dbReference type="Proteomes" id="UP000198881"/>
    </source>
</evidence>
<keyword evidence="2" id="KW-1185">Reference proteome</keyword>
<dbReference type="Proteomes" id="UP000198881">
    <property type="component" value="Unassembled WGS sequence"/>
</dbReference>
<protein>
    <submittedName>
        <fullName evidence="1">Pyrroline-5-carboxylate reductase</fullName>
    </submittedName>
</protein>